<keyword evidence="2" id="KW-1185">Reference proteome</keyword>
<dbReference type="Proteomes" id="UP000762676">
    <property type="component" value="Unassembled WGS sequence"/>
</dbReference>
<organism evidence="1 2">
    <name type="scientific">Elysia marginata</name>
    <dbReference type="NCBI Taxonomy" id="1093978"/>
    <lineage>
        <taxon>Eukaryota</taxon>
        <taxon>Metazoa</taxon>
        <taxon>Spiralia</taxon>
        <taxon>Lophotrochozoa</taxon>
        <taxon>Mollusca</taxon>
        <taxon>Gastropoda</taxon>
        <taxon>Heterobranchia</taxon>
        <taxon>Euthyneura</taxon>
        <taxon>Panpulmonata</taxon>
        <taxon>Sacoglossa</taxon>
        <taxon>Placobranchoidea</taxon>
        <taxon>Plakobranchidae</taxon>
        <taxon>Elysia</taxon>
    </lineage>
</organism>
<name>A0AAV4EIT3_9GAST</name>
<sequence>MEKDGNKLWRLIGALSGSQGKATQIALEKDQNTVTGKATTDLLFKQYASVSNIEVDLEKKIQIRKNTKNLKEAPTDQERDLINKKFTQHELHRAIQDLKLKNLQERMV</sequence>
<comment type="caution">
    <text evidence="1">The sequence shown here is derived from an EMBL/GenBank/DDBJ whole genome shotgun (WGS) entry which is preliminary data.</text>
</comment>
<reference evidence="1 2" key="1">
    <citation type="journal article" date="2021" name="Elife">
        <title>Chloroplast acquisition without the gene transfer in kleptoplastic sea slugs, Plakobranchus ocellatus.</title>
        <authorList>
            <person name="Maeda T."/>
            <person name="Takahashi S."/>
            <person name="Yoshida T."/>
            <person name="Shimamura S."/>
            <person name="Takaki Y."/>
            <person name="Nagai Y."/>
            <person name="Toyoda A."/>
            <person name="Suzuki Y."/>
            <person name="Arimoto A."/>
            <person name="Ishii H."/>
            <person name="Satoh N."/>
            <person name="Nishiyama T."/>
            <person name="Hasebe M."/>
            <person name="Maruyama T."/>
            <person name="Minagawa J."/>
            <person name="Obokata J."/>
            <person name="Shigenobu S."/>
        </authorList>
    </citation>
    <scope>NUCLEOTIDE SEQUENCE [LARGE SCALE GENOMIC DNA]</scope>
</reference>
<dbReference type="EMBL" id="BMAT01010781">
    <property type="protein sequence ID" value="GFR60640.1"/>
    <property type="molecule type" value="Genomic_DNA"/>
</dbReference>
<proteinExistence type="predicted"/>
<accession>A0AAV4EIT3</accession>
<evidence type="ECO:0000313" key="2">
    <source>
        <dbReference type="Proteomes" id="UP000762676"/>
    </source>
</evidence>
<protein>
    <submittedName>
        <fullName evidence="1">Uncharacterized protein</fullName>
    </submittedName>
</protein>
<evidence type="ECO:0000313" key="1">
    <source>
        <dbReference type="EMBL" id="GFR60640.1"/>
    </source>
</evidence>
<dbReference type="AlphaFoldDB" id="A0AAV4EIT3"/>
<gene>
    <name evidence="1" type="ORF">ElyMa_005412400</name>
</gene>